<protein>
    <submittedName>
        <fullName evidence="1">Uncharacterized protein</fullName>
    </submittedName>
</protein>
<dbReference type="PATRIC" id="fig|1166016.3.peg.1825"/>
<evidence type="ECO:0000313" key="2">
    <source>
        <dbReference type="EMBL" id="MBI0553221.1"/>
    </source>
</evidence>
<evidence type="ECO:0000313" key="4">
    <source>
        <dbReference type="Proteomes" id="UP001194579"/>
    </source>
</evidence>
<evidence type="ECO:0000313" key="1">
    <source>
        <dbReference type="EMBL" id="AFI89906.1"/>
    </source>
</evidence>
<accession>A0A0H3I7K0</accession>
<sequence>MKNLSDKHIKEIKKWLNIDTYRQFENIPLERLYHELVMRSLFFKSENGDSDVILAKIYAGSLFRGDPFLITDSHMVQLKTEDKLALSPYFSITTTGRLADLCIYGIGKSLFGLHNVDEYWVDEKIYNIPIAETMPVLFQHSVMIEIDLTAGTDEEIAESLKAVLPQWRKMRGIEPEPSDSVRFGYGTIKKIINYRLLAILDILIWAKRNDIRVSDDRLSTLLHSDTDEEDKTRSGSRIKDTDKPLAIKTVSKSFILQFHHFLNKNPDLRDTKVSEVMKRADKEADKEKN</sequence>
<gene>
    <name evidence="1" type="ordered locus">W5S_1815</name>
    <name evidence="2" type="ORF">F6Q06_01765</name>
</gene>
<reference evidence="4" key="3">
    <citation type="submission" date="2023-07" db="EMBL/GenBank/DDBJ databases">
        <title>Identification of Pectobacterium versatile causing blackleg of potato from New York State with a whole genome sequencing approach.</title>
        <authorList>
            <person name="Ma X."/>
            <person name="Swingle B."/>
        </authorList>
    </citation>
    <scope>NUCLEOTIDE SEQUENCE [LARGE SCALE GENOMIC DNA]</scope>
    <source>
        <strain evidence="4">NY1588A</strain>
    </source>
</reference>
<keyword evidence="4" id="KW-1185">Reference proteome</keyword>
<organism evidence="1 3">
    <name type="scientific">Pectobacterium parmentieri</name>
    <dbReference type="NCBI Taxonomy" id="1905730"/>
    <lineage>
        <taxon>Bacteria</taxon>
        <taxon>Pseudomonadati</taxon>
        <taxon>Pseudomonadota</taxon>
        <taxon>Gammaproteobacteria</taxon>
        <taxon>Enterobacterales</taxon>
        <taxon>Pectobacteriaceae</taxon>
        <taxon>Pectobacterium</taxon>
    </lineage>
</organism>
<dbReference type="RefSeq" id="WP_014699543.1">
    <property type="nucleotide sequence ID" value="NC_017845.1"/>
</dbReference>
<dbReference type="eggNOG" id="ENOG50330XI">
    <property type="taxonomic scope" value="Bacteria"/>
</dbReference>
<dbReference type="HOGENOM" id="CLU_081533_0_0_6"/>
<dbReference type="EMBL" id="CP003415">
    <property type="protein sequence ID" value="AFI89906.1"/>
    <property type="molecule type" value="Genomic_DNA"/>
</dbReference>
<dbReference type="InterPro" id="IPR045664">
    <property type="entry name" value="DUF6387"/>
</dbReference>
<dbReference type="Proteomes" id="UP001194579">
    <property type="component" value="Unassembled WGS sequence"/>
</dbReference>
<reference evidence="2" key="4">
    <citation type="submission" date="2024-05" db="EMBL/GenBank/DDBJ databases">
        <title>Identification of Pectobacterium versatile causing blackleg of potato from New York State with a whole genome sequencing approach.</title>
        <authorList>
            <person name="Ma X."/>
            <person name="Swingle B."/>
        </authorList>
    </citation>
    <scope>NUCLEOTIDE SEQUENCE</scope>
    <source>
        <strain evidence="2">NY1588A</strain>
    </source>
</reference>
<dbReference type="Pfam" id="PF19924">
    <property type="entry name" value="DUF6387"/>
    <property type="match status" value="1"/>
</dbReference>
<reference evidence="1" key="2">
    <citation type="submission" date="2012-03" db="EMBL/GenBank/DDBJ databases">
        <authorList>
            <person name="Koskinen P."/>
            <person name="Laine P."/>
            <person name="Niemi O."/>
            <person name="Nykyri J."/>
            <person name="Harjunpaa H."/>
            <person name="Auvinen P."/>
            <person name="Paulin L."/>
            <person name="Pirhonen M."/>
            <person name="Palva T."/>
            <person name="Holm L."/>
        </authorList>
    </citation>
    <scope>NUCLEOTIDE SEQUENCE</scope>
    <source>
        <strain evidence="1">SCC3193</strain>
    </source>
</reference>
<dbReference type="EMBL" id="WABS01000002">
    <property type="protein sequence ID" value="MBI0553221.1"/>
    <property type="molecule type" value="Genomic_DNA"/>
</dbReference>
<dbReference type="AlphaFoldDB" id="A0A0H3I7K0"/>
<proteinExistence type="predicted"/>
<dbReference type="KEGG" id="pec:W5S_1815"/>
<evidence type="ECO:0000313" key="3">
    <source>
        <dbReference type="Proteomes" id="UP000008044"/>
    </source>
</evidence>
<name>A0A0H3I7K0_PECPM</name>
<reference evidence="1 3" key="1">
    <citation type="journal article" date="2012" name="J. Bacteriol.">
        <title>Genome sequence of Pectobacterium sp. strain SCC3193.</title>
        <authorList>
            <person name="Koskinen J.P."/>
            <person name="Laine P."/>
            <person name="Niemi O."/>
            <person name="Nykyri J."/>
            <person name="Harjunpaa H."/>
            <person name="Auvinen P."/>
            <person name="Paulin L."/>
            <person name="Pirhonen M."/>
            <person name="Palva T."/>
            <person name="Holm L."/>
        </authorList>
    </citation>
    <scope>NUCLEOTIDE SEQUENCE [LARGE SCALE GENOMIC DNA]</scope>
    <source>
        <strain evidence="1 3">SCC3193</strain>
    </source>
</reference>
<dbReference type="Proteomes" id="UP000008044">
    <property type="component" value="Chromosome"/>
</dbReference>